<dbReference type="AlphaFoldDB" id="A0A6J7S1R1"/>
<dbReference type="GO" id="GO:0000160">
    <property type="term" value="P:phosphorelay signal transduction system"/>
    <property type="evidence" value="ECO:0007669"/>
    <property type="project" value="InterPro"/>
</dbReference>
<accession>A0A6J7S1R1</accession>
<dbReference type="SMART" id="SM00862">
    <property type="entry name" value="Trans_reg_C"/>
    <property type="match status" value="1"/>
</dbReference>
<feature type="domain" description="OmpR/PhoB-type" evidence="2">
    <location>
        <begin position="15"/>
        <end position="114"/>
    </location>
</feature>
<dbReference type="InterPro" id="IPR016032">
    <property type="entry name" value="Sig_transdc_resp-reg_C-effctor"/>
</dbReference>
<dbReference type="GO" id="GO:0006355">
    <property type="term" value="P:regulation of DNA-templated transcription"/>
    <property type="evidence" value="ECO:0007669"/>
    <property type="project" value="InterPro"/>
</dbReference>
<evidence type="ECO:0000259" key="2">
    <source>
        <dbReference type="PROSITE" id="PS51755"/>
    </source>
</evidence>
<dbReference type="Pfam" id="PF00486">
    <property type="entry name" value="Trans_reg_C"/>
    <property type="match status" value="1"/>
</dbReference>
<dbReference type="CDD" id="cd00383">
    <property type="entry name" value="trans_reg_C"/>
    <property type="match status" value="1"/>
</dbReference>
<evidence type="ECO:0000313" key="3">
    <source>
        <dbReference type="EMBL" id="CAB5035195.1"/>
    </source>
</evidence>
<sequence length="129" mass="14185">MTQSRHSVEAAPTMNGAFGFGALELRPSEGLALADGVAVHLSVREFGLLVEPARNDGRIVRREALYESVWGEPLRPGDRTVDVYVRRLRVKLAQVLPKWSFIHTHVGFGYRFAPTDEIDGTKAALASAL</sequence>
<dbReference type="Gene3D" id="1.10.10.10">
    <property type="entry name" value="Winged helix-like DNA-binding domain superfamily/Winged helix DNA-binding domain"/>
    <property type="match status" value="1"/>
</dbReference>
<evidence type="ECO:0000256" key="1">
    <source>
        <dbReference type="ARBA" id="ARBA00023125"/>
    </source>
</evidence>
<reference evidence="3" key="1">
    <citation type="submission" date="2020-05" db="EMBL/GenBank/DDBJ databases">
        <authorList>
            <person name="Chiriac C."/>
            <person name="Salcher M."/>
            <person name="Ghai R."/>
            <person name="Kavagutti S V."/>
        </authorList>
    </citation>
    <scope>NUCLEOTIDE SEQUENCE</scope>
</reference>
<dbReference type="GO" id="GO:0003677">
    <property type="term" value="F:DNA binding"/>
    <property type="evidence" value="ECO:0007669"/>
    <property type="project" value="UniProtKB-KW"/>
</dbReference>
<organism evidence="3">
    <name type="scientific">freshwater metagenome</name>
    <dbReference type="NCBI Taxonomy" id="449393"/>
    <lineage>
        <taxon>unclassified sequences</taxon>
        <taxon>metagenomes</taxon>
        <taxon>ecological metagenomes</taxon>
    </lineage>
</organism>
<dbReference type="EMBL" id="CAFBPX010000125">
    <property type="protein sequence ID" value="CAB5035195.1"/>
    <property type="molecule type" value="Genomic_DNA"/>
</dbReference>
<dbReference type="InterPro" id="IPR036388">
    <property type="entry name" value="WH-like_DNA-bd_sf"/>
</dbReference>
<protein>
    <submittedName>
        <fullName evidence="3">Unannotated protein</fullName>
    </submittedName>
</protein>
<dbReference type="InterPro" id="IPR001867">
    <property type="entry name" value="OmpR/PhoB-type_DNA-bd"/>
</dbReference>
<keyword evidence="1" id="KW-0238">DNA-binding</keyword>
<name>A0A6J7S1R1_9ZZZZ</name>
<gene>
    <name evidence="3" type="ORF">UFOPK4175_00766</name>
</gene>
<proteinExistence type="predicted"/>
<dbReference type="SUPFAM" id="SSF46894">
    <property type="entry name" value="C-terminal effector domain of the bipartite response regulators"/>
    <property type="match status" value="1"/>
</dbReference>
<dbReference type="PROSITE" id="PS51755">
    <property type="entry name" value="OMPR_PHOB"/>
    <property type="match status" value="1"/>
</dbReference>